<evidence type="ECO:0000259" key="2">
    <source>
        <dbReference type="Pfam" id="PF02470"/>
    </source>
</evidence>
<keyword evidence="1" id="KW-0812">Transmembrane</keyword>
<dbReference type="EMBL" id="FPHB01000020">
    <property type="protein sequence ID" value="SFV52159.1"/>
    <property type="molecule type" value="Genomic_DNA"/>
</dbReference>
<dbReference type="InterPro" id="IPR003399">
    <property type="entry name" value="Mce/MlaD"/>
</dbReference>
<name>A0A1W1BF96_9ZZZZ</name>
<dbReference type="PANTHER" id="PTHR33371">
    <property type="entry name" value="INTERMEMBRANE PHOSPHOLIPID TRANSPORT SYSTEM BINDING PROTEIN MLAD-RELATED"/>
    <property type="match status" value="1"/>
</dbReference>
<sequence>MPYSKMKTAVGLFVIIFFASLIIFTYFLLDAKGVFEKHYRYFFVTDSASSLSIGMPVKFSGFSIGSVESMELLDDGHVKTTFSVDAKNRKWINRYTYLLLKKPLLGSPHIEVLATSGIKPLAPNKKLPIIITDDINDLITKFEPVVDKLLDIITNIQTITDTMVDSNSSLNKSMRNLELFSAKLAHSDSLLTSITGDKNATKSIIDSINTTNKILKNVQNATKRLNSDLIKPTSDSIKTLHEILIDVHHKLQDLQPLIKTFGKSDRDIKTLQKSIQITIEKTNQLMQKLDTVLIDKEKKEVELP</sequence>
<dbReference type="AlphaFoldDB" id="A0A1W1BF96"/>
<proteinExistence type="predicted"/>
<gene>
    <name evidence="3" type="ORF">MNB_SM-7-1219</name>
</gene>
<feature type="transmembrane region" description="Helical" evidence="1">
    <location>
        <begin position="9"/>
        <end position="29"/>
    </location>
</feature>
<reference evidence="3" key="1">
    <citation type="submission" date="2016-10" db="EMBL/GenBank/DDBJ databases">
        <authorList>
            <person name="de Groot N.N."/>
        </authorList>
    </citation>
    <scope>NUCLEOTIDE SEQUENCE</scope>
</reference>
<evidence type="ECO:0000313" key="3">
    <source>
        <dbReference type="EMBL" id="SFV52159.1"/>
    </source>
</evidence>
<accession>A0A1W1BF96</accession>
<keyword evidence="1" id="KW-0472">Membrane</keyword>
<organism evidence="3">
    <name type="scientific">hydrothermal vent metagenome</name>
    <dbReference type="NCBI Taxonomy" id="652676"/>
    <lineage>
        <taxon>unclassified sequences</taxon>
        <taxon>metagenomes</taxon>
        <taxon>ecological metagenomes</taxon>
    </lineage>
</organism>
<protein>
    <submittedName>
        <fullName evidence="3">Possible ABC transport system periplasmic substrate-binding protein</fullName>
    </submittedName>
</protein>
<feature type="domain" description="Mce/MlaD" evidence="2">
    <location>
        <begin position="38"/>
        <end position="97"/>
    </location>
</feature>
<dbReference type="Pfam" id="PF02470">
    <property type="entry name" value="MlaD"/>
    <property type="match status" value="1"/>
</dbReference>
<evidence type="ECO:0000256" key="1">
    <source>
        <dbReference type="SAM" id="Phobius"/>
    </source>
</evidence>
<keyword evidence="1" id="KW-1133">Transmembrane helix</keyword>
<dbReference type="PANTHER" id="PTHR33371:SF4">
    <property type="entry name" value="INTERMEMBRANE PHOSPHOLIPID TRANSPORT SYSTEM BINDING PROTEIN MLAD"/>
    <property type="match status" value="1"/>
</dbReference>
<dbReference type="InterPro" id="IPR052336">
    <property type="entry name" value="MlaD_Phospholipid_Transporter"/>
</dbReference>